<dbReference type="Proteomes" id="UP000027265">
    <property type="component" value="Unassembled WGS sequence"/>
</dbReference>
<name>A0A067QGU0_9AGAM</name>
<evidence type="ECO:0000313" key="1">
    <source>
        <dbReference type="EMBL" id="KDQ62737.1"/>
    </source>
</evidence>
<proteinExistence type="predicted"/>
<dbReference type="EMBL" id="KL197711">
    <property type="protein sequence ID" value="KDQ62737.1"/>
    <property type="molecule type" value="Genomic_DNA"/>
</dbReference>
<protein>
    <submittedName>
        <fullName evidence="1">Uncharacterized protein</fullName>
    </submittedName>
</protein>
<dbReference type="HOGENOM" id="CLU_2979402_0_0_1"/>
<dbReference type="AlphaFoldDB" id="A0A067QGU0"/>
<sequence>MPSSRRPMYSLRCRFNAHPFDWLILLVLQSHISSSSSRHSFKSFFTVPILGQLRHTPE</sequence>
<gene>
    <name evidence="1" type="ORF">JAAARDRAFT_469828</name>
</gene>
<reference evidence="2" key="1">
    <citation type="journal article" date="2014" name="Proc. Natl. Acad. Sci. U.S.A.">
        <title>Extensive sampling of basidiomycete genomes demonstrates inadequacy of the white-rot/brown-rot paradigm for wood decay fungi.</title>
        <authorList>
            <person name="Riley R."/>
            <person name="Salamov A.A."/>
            <person name="Brown D.W."/>
            <person name="Nagy L.G."/>
            <person name="Floudas D."/>
            <person name="Held B.W."/>
            <person name="Levasseur A."/>
            <person name="Lombard V."/>
            <person name="Morin E."/>
            <person name="Otillar R."/>
            <person name="Lindquist E.A."/>
            <person name="Sun H."/>
            <person name="LaButti K.M."/>
            <person name="Schmutz J."/>
            <person name="Jabbour D."/>
            <person name="Luo H."/>
            <person name="Baker S.E."/>
            <person name="Pisabarro A.G."/>
            <person name="Walton J.D."/>
            <person name="Blanchette R.A."/>
            <person name="Henrissat B."/>
            <person name="Martin F."/>
            <person name="Cullen D."/>
            <person name="Hibbett D.S."/>
            <person name="Grigoriev I.V."/>
        </authorList>
    </citation>
    <scope>NUCLEOTIDE SEQUENCE [LARGE SCALE GENOMIC DNA]</scope>
    <source>
        <strain evidence="2">MUCL 33604</strain>
    </source>
</reference>
<keyword evidence="2" id="KW-1185">Reference proteome</keyword>
<evidence type="ECO:0000313" key="2">
    <source>
        <dbReference type="Proteomes" id="UP000027265"/>
    </source>
</evidence>
<accession>A0A067QGU0</accession>
<organism evidence="1 2">
    <name type="scientific">Jaapia argillacea MUCL 33604</name>
    <dbReference type="NCBI Taxonomy" id="933084"/>
    <lineage>
        <taxon>Eukaryota</taxon>
        <taxon>Fungi</taxon>
        <taxon>Dikarya</taxon>
        <taxon>Basidiomycota</taxon>
        <taxon>Agaricomycotina</taxon>
        <taxon>Agaricomycetes</taxon>
        <taxon>Agaricomycetidae</taxon>
        <taxon>Jaapiales</taxon>
        <taxon>Jaapiaceae</taxon>
        <taxon>Jaapia</taxon>
    </lineage>
</organism>
<dbReference type="InParanoid" id="A0A067QGU0"/>